<evidence type="ECO:0000313" key="2">
    <source>
        <dbReference type="EMBL" id="MDQ7918278.1"/>
    </source>
</evidence>
<protein>
    <submittedName>
        <fullName evidence="2">Glycosyltransferase family 4 protein</fullName>
        <ecNumber evidence="2">2.4.-.-</ecNumber>
    </submittedName>
</protein>
<dbReference type="PANTHER" id="PTHR45947:SF3">
    <property type="entry name" value="SULFOQUINOVOSYL TRANSFERASE SQD2"/>
    <property type="match status" value="1"/>
</dbReference>
<evidence type="ECO:0000259" key="1">
    <source>
        <dbReference type="Pfam" id="PF00534"/>
    </source>
</evidence>
<accession>A0ABU1A3K0</accession>
<dbReference type="EC" id="2.4.-.-" evidence="2"/>
<dbReference type="RefSeq" id="WP_308865271.1">
    <property type="nucleotide sequence ID" value="NZ_JAVHUL010000036.1"/>
</dbReference>
<keyword evidence="2" id="KW-0328">Glycosyltransferase</keyword>
<dbReference type="InterPro" id="IPR050194">
    <property type="entry name" value="Glycosyltransferase_grp1"/>
</dbReference>
<dbReference type="GO" id="GO:0016757">
    <property type="term" value="F:glycosyltransferase activity"/>
    <property type="evidence" value="ECO:0007669"/>
    <property type="project" value="UniProtKB-KW"/>
</dbReference>
<dbReference type="EMBL" id="JAVHUL010000036">
    <property type="protein sequence ID" value="MDQ7918278.1"/>
    <property type="molecule type" value="Genomic_DNA"/>
</dbReference>
<evidence type="ECO:0000313" key="3">
    <source>
        <dbReference type="Proteomes" id="UP001230915"/>
    </source>
</evidence>
<dbReference type="PANTHER" id="PTHR45947">
    <property type="entry name" value="SULFOQUINOVOSYL TRANSFERASE SQD2"/>
    <property type="match status" value="1"/>
</dbReference>
<organism evidence="2 3">
    <name type="scientific">Mesonia profundi</name>
    <dbReference type="NCBI Taxonomy" id="3070998"/>
    <lineage>
        <taxon>Bacteria</taxon>
        <taxon>Pseudomonadati</taxon>
        <taxon>Bacteroidota</taxon>
        <taxon>Flavobacteriia</taxon>
        <taxon>Flavobacteriales</taxon>
        <taxon>Flavobacteriaceae</taxon>
        <taxon>Mesonia</taxon>
    </lineage>
</organism>
<dbReference type="SUPFAM" id="SSF53756">
    <property type="entry name" value="UDP-Glycosyltransferase/glycogen phosphorylase"/>
    <property type="match status" value="1"/>
</dbReference>
<dbReference type="Pfam" id="PF00534">
    <property type="entry name" value="Glycos_transf_1"/>
    <property type="match status" value="1"/>
</dbReference>
<name>A0ABU1A3K0_9FLAO</name>
<comment type="caution">
    <text evidence="2">The sequence shown here is derived from an EMBL/GenBank/DDBJ whole genome shotgun (WGS) entry which is preliminary data.</text>
</comment>
<proteinExistence type="predicted"/>
<reference evidence="2 3" key="1">
    <citation type="submission" date="2023-08" db="EMBL/GenBank/DDBJ databases">
        <title>Mesonia sp. MT50, isolated from deep-sea sediment of the Mariana Trench.</title>
        <authorList>
            <person name="Fu H."/>
        </authorList>
    </citation>
    <scope>NUCLEOTIDE SEQUENCE [LARGE SCALE GENOMIC DNA]</scope>
    <source>
        <strain evidence="2 3">MT50</strain>
    </source>
</reference>
<feature type="domain" description="Glycosyl transferase family 1" evidence="1">
    <location>
        <begin position="209"/>
        <end position="356"/>
    </location>
</feature>
<sequence>MKNKILLIHAWSVQKKDKEYFIPFTHLIYLNEIVNYYDSVILLSPCKVLNNNEITTYKSLNNLFNAVSVYELPEIASYFHAIKYFPKYLIAYRRLKDINTYYSRYPVPFGWLQKLYGKDSKRIVHYVGDPTDTTRNNPNFSKLKKKILLNLFRPENFLYTLAAKDAKVYTNGHHIADKLKKRSINAIPLISSTLTEKDFFFEESKNYAPNVAKFIYLGNLRSAKGVETIIRAFGMYQKEHPQSQFNLIGSGEFEDELKNIVKLEKISNVAFIGRIDDRDQINSLLRTSDVFLFGSLSEGSPRVILEAMANGLVVISTPVGSLPNIFQDGEDILFAEFNNPKLFLDKMNELGRNRKLFNFLRINSFTKIKNYTIANFVKQIFDED</sequence>
<dbReference type="Gene3D" id="3.40.50.2000">
    <property type="entry name" value="Glycogen Phosphorylase B"/>
    <property type="match status" value="2"/>
</dbReference>
<dbReference type="InterPro" id="IPR001296">
    <property type="entry name" value="Glyco_trans_1"/>
</dbReference>
<gene>
    <name evidence="2" type="ORF">RBU60_11885</name>
</gene>
<dbReference type="CDD" id="cd03801">
    <property type="entry name" value="GT4_PimA-like"/>
    <property type="match status" value="1"/>
</dbReference>
<keyword evidence="2" id="KW-0808">Transferase</keyword>
<keyword evidence="3" id="KW-1185">Reference proteome</keyword>
<dbReference type="Proteomes" id="UP001230915">
    <property type="component" value="Unassembled WGS sequence"/>
</dbReference>